<dbReference type="EMBL" id="SRMA01025268">
    <property type="protein sequence ID" value="TRY96684.1"/>
    <property type="molecule type" value="Genomic_DNA"/>
</dbReference>
<accession>A0A553R3D5</accession>
<reference evidence="1" key="2">
    <citation type="submission" date="2019-04" db="EMBL/GenBank/DDBJ databases">
        <authorList>
            <person name="Kadobianskyi M."/>
            <person name="Schulze L."/>
            <person name="Schuelke M."/>
            <person name="Judkewitz B."/>
        </authorList>
    </citation>
    <scope>NUCLEOTIDE SEQUENCE</scope>
    <source>
        <strain evidence="1">Bolton</strain>
        <tissue evidence="1">Whole-body</tissue>
    </source>
</reference>
<dbReference type="AlphaFoldDB" id="A0A553R3D5"/>
<dbReference type="EMBL" id="SRMA01025268">
    <property type="protein sequence ID" value="TRY96682.1"/>
    <property type="molecule type" value="Genomic_DNA"/>
</dbReference>
<comment type="caution">
    <text evidence="1">The sequence shown here is derived from an EMBL/GenBank/DDBJ whole genome shotgun (WGS) entry which is preliminary data.</text>
</comment>
<organism evidence="1 2">
    <name type="scientific">Danionella cerebrum</name>
    <dbReference type="NCBI Taxonomy" id="2873325"/>
    <lineage>
        <taxon>Eukaryota</taxon>
        <taxon>Metazoa</taxon>
        <taxon>Chordata</taxon>
        <taxon>Craniata</taxon>
        <taxon>Vertebrata</taxon>
        <taxon>Euteleostomi</taxon>
        <taxon>Actinopterygii</taxon>
        <taxon>Neopterygii</taxon>
        <taxon>Teleostei</taxon>
        <taxon>Ostariophysi</taxon>
        <taxon>Cypriniformes</taxon>
        <taxon>Danionidae</taxon>
        <taxon>Danioninae</taxon>
        <taxon>Danionella</taxon>
    </lineage>
</organism>
<proteinExistence type="predicted"/>
<sequence>MCQIENFLMWLFPGSSPEHLEKDHLTWQPTLTNQCQSFLAVPLINQRPVLGRRLEIEVFLRSLISSSVSLLGTCFWDGWLASALAKLFHWFCQINKAVFELSAVTHLPEECCCHKLVQQVSSMLPARLVDPDGL</sequence>
<dbReference type="Proteomes" id="UP000316079">
    <property type="component" value="Unassembled WGS sequence"/>
</dbReference>
<reference evidence="1 2" key="1">
    <citation type="journal article" date="2019" name="Sci. Data">
        <title>Hybrid genome assembly and annotation of Danionella translucida.</title>
        <authorList>
            <person name="Kadobianskyi M."/>
            <person name="Schulze L."/>
            <person name="Schuelke M."/>
            <person name="Judkewitz B."/>
        </authorList>
    </citation>
    <scope>NUCLEOTIDE SEQUENCE [LARGE SCALE GENOMIC DNA]</scope>
    <source>
        <strain evidence="1 2">Bolton</strain>
    </source>
</reference>
<name>A0A553R3D5_9TELE</name>
<gene>
    <name evidence="1" type="ORF">DNTS_035015</name>
</gene>
<keyword evidence="2" id="KW-1185">Reference proteome</keyword>
<evidence type="ECO:0000313" key="2">
    <source>
        <dbReference type="Proteomes" id="UP000316079"/>
    </source>
</evidence>
<dbReference type="OrthoDB" id="26740at2759"/>
<protein>
    <submittedName>
        <fullName evidence="1">Uncharacterized protein</fullName>
    </submittedName>
</protein>
<evidence type="ECO:0000313" key="1">
    <source>
        <dbReference type="EMBL" id="TRY96684.1"/>
    </source>
</evidence>